<protein>
    <submittedName>
        <fullName evidence="7">Rhomboid family intramembrane serine protease</fullName>
    </submittedName>
</protein>
<feature type="transmembrane region" description="Helical" evidence="5">
    <location>
        <begin position="121"/>
        <end position="141"/>
    </location>
</feature>
<dbReference type="InterPro" id="IPR035952">
    <property type="entry name" value="Rhomboid-like_sf"/>
</dbReference>
<evidence type="ECO:0000256" key="5">
    <source>
        <dbReference type="SAM" id="Phobius"/>
    </source>
</evidence>
<comment type="subcellular location">
    <subcellularLocation>
        <location evidence="1">Membrane</location>
        <topology evidence="1">Multi-pass membrane protein</topology>
    </subcellularLocation>
</comment>
<dbReference type="EMBL" id="CP021354">
    <property type="protein sequence ID" value="AWK71996.1"/>
    <property type="molecule type" value="Genomic_DNA"/>
</dbReference>
<evidence type="ECO:0000256" key="4">
    <source>
        <dbReference type="ARBA" id="ARBA00023136"/>
    </source>
</evidence>
<feature type="transmembrane region" description="Helical" evidence="5">
    <location>
        <begin position="16"/>
        <end position="34"/>
    </location>
</feature>
<keyword evidence="7" id="KW-0378">Hydrolase</keyword>
<dbReference type="OrthoDB" id="465874at2"/>
<keyword evidence="8" id="KW-1185">Reference proteome</keyword>
<accession>A0A2S2BTP8</accession>
<dbReference type="GO" id="GO:0006508">
    <property type="term" value="P:proteolysis"/>
    <property type="evidence" value="ECO:0007669"/>
    <property type="project" value="UniProtKB-KW"/>
</dbReference>
<evidence type="ECO:0000259" key="6">
    <source>
        <dbReference type="Pfam" id="PF01694"/>
    </source>
</evidence>
<dbReference type="Gene3D" id="1.20.1540.10">
    <property type="entry name" value="Rhomboid-like"/>
    <property type="match status" value="1"/>
</dbReference>
<name>A0A2S2BTP8_9NOCA</name>
<feature type="transmembrane region" description="Helical" evidence="5">
    <location>
        <begin position="148"/>
        <end position="166"/>
    </location>
</feature>
<dbReference type="GO" id="GO:0016020">
    <property type="term" value="C:membrane"/>
    <property type="evidence" value="ECO:0007669"/>
    <property type="project" value="UniProtKB-SubCell"/>
</dbReference>
<feature type="domain" description="Peptidase S54 rhomboid" evidence="6">
    <location>
        <begin position="58"/>
        <end position="192"/>
    </location>
</feature>
<evidence type="ECO:0000256" key="1">
    <source>
        <dbReference type="ARBA" id="ARBA00004141"/>
    </source>
</evidence>
<dbReference type="GO" id="GO:0004252">
    <property type="term" value="F:serine-type endopeptidase activity"/>
    <property type="evidence" value="ECO:0007669"/>
    <property type="project" value="InterPro"/>
</dbReference>
<organism evidence="7 8">
    <name type="scientific">Rhodococcus oxybenzonivorans</name>
    <dbReference type="NCBI Taxonomy" id="1990687"/>
    <lineage>
        <taxon>Bacteria</taxon>
        <taxon>Bacillati</taxon>
        <taxon>Actinomycetota</taxon>
        <taxon>Actinomycetes</taxon>
        <taxon>Mycobacteriales</taxon>
        <taxon>Nocardiaceae</taxon>
        <taxon>Rhodococcus</taxon>
    </lineage>
</organism>
<evidence type="ECO:0000256" key="3">
    <source>
        <dbReference type="ARBA" id="ARBA00022989"/>
    </source>
</evidence>
<dbReference type="Pfam" id="PF01694">
    <property type="entry name" value="Rhomboid"/>
    <property type="match status" value="1"/>
</dbReference>
<evidence type="ECO:0000313" key="7">
    <source>
        <dbReference type="EMBL" id="AWK71996.1"/>
    </source>
</evidence>
<dbReference type="InterPro" id="IPR022764">
    <property type="entry name" value="Peptidase_S54_rhomboid_dom"/>
</dbReference>
<proteinExistence type="predicted"/>
<dbReference type="SUPFAM" id="SSF144091">
    <property type="entry name" value="Rhomboid-like"/>
    <property type="match status" value="1"/>
</dbReference>
<evidence type="ECO:0000256" key="2">
    <source>
        <dbReference type="ARBA" id="ARBA00022692"/>
    </source>
</evidence>
<reference evidence="7 8" key="1">
    <citation type="submission" date="2017-05" db="EMBL/GenBank/DDBJ databases">
        <title>Isolation of Rhodococcus sp. S2-17 biodegrading of BP-3.</title>
        <authorList>
            <person name="Lee Y."/>
            <person name="Kim K.H."/>
            <person name="Chun B.H."/>
            <person name="Jung H.S."/>
            <person name="Jeon C.O."/>
        </authorList>
    </citation>
    <scope>NUCLEOTIDE SEQUENCE [LARGE SCALE GENOMIC DNA]</scope>
    <source>
        <strain evidence="7 8">S2-17</strain>
    </source>
</reference>
<sequence>MTSSIDPVQPQQKRPLWLQSAVVIGVFTVLLYAIEVVDVVSGEVLERNGVLPRSVDGLWGILFAPVLHDDWNHLIGNTIPLIVLGFLVLLSGVARGLAATGIIWVIGGLGTWLTGGASDNHIGSSILIFGWLAYLLVRGLFTRHFGQILLGVVVFVFYGGMLWGVLPSQPHVSWQGHLFGAIGGVLAAWALSADARRERAQKSVGPRSLT</sequence>
<dbReference type="Proteomes" id="UP000245711">
    <property type="component" value="Chromosome"/>
</dbReference>
<dbReference type="KEGG" id="roz:CBI38_10800"/>
<keyword evidence="4 5" id="KW-0472">Membrane</keyword>
<keyword evidence="3 5" id="KW-1133">Transmembrane helix</keyword>
<dbReference type="AlphaFoldDB" id="A0A2S2BTP8"/>
<keyword evidence="2 5" id="KW-0812">Transmembrane</keyword>
<dbReference type="RefSeq" id="WP_109328764.1">
    <property type="nucleotide sequence ID" value="NZ_CP021354.1"/>
</dbReference>
<gene>
    <name evidence="7" type="ORF">CBI38_10800</name>
</gene>
<keyword evidence="7" id="KW-0645">Protease</keyword>
<evidence type="ECO:0000313" key="8">
    <source>
        <dbReference type="Proteomes" id="UP000245711"/>
    </source>
</evidence>
<feature type="transmembrane region" description="Helical" evidence="5">
    <location>
        <begin position="172"/>
        <end position="192"/>
    </location>
</feature>